<evidence type="ECO:0000256" key="3">
    <source>
        <dbReference type="ARBA" id="ARBA00022475"/>
    </source>
</evidence>
<protein>
    <submittedName>
        <fullName evidence="9">Uncharacterized protein</fullName>
    </submittedName>
</protein>
<dbReference type="SUPFAM" id="SSF52540">
    <property type="entry name" value="P-loop containing nucleoside triphosphate hydrolases"/>
    <property type="match status" value="1"/>
</dbReference>
<feature type="region of interest" description="Disordered" evidence="7">
    <location>
        <begin position="614"/>
        <end position="671"/>
    </location>
</feature>
<evidence type="ECO:0000313" key="10">
    <source>
        <dbReference type="Proteomes" id="UP000638313"/>
    </source>
</evidence>
<keyword evidence="10" id="KW-1185">Reference proteome</keyword>
<comment type="caution">
    <text evidence="9">The sequence shown here is derived from an EMBL/GenBank/DDBJ whole genome shotgun (WGS) entry which is preliminary data.</text>
</comment>
<organism evidence="9 10">
    <name type="scientific">Streptomyces mashuensis</name>
    <dbReference type="NCBI Taxonomy" id="33904"/>
    <lineage>
        <taxon>Bacteria</taxon>
        <taxon>Bacillati</taxon>
        <taxon>Actinomycetota</taxon>
        <taxon>Actinomycetes</taxon>
        <taxon>Kitasatosporales</taxon>
        <taxon>Streptomycetaceae</taxon>
        <taxon>Streptomyces</taxon>
    </lineage>
</organism>
<evidence type="ECO:0000256" key="4">
    <source>
        <dbReference type="ARBA" id="ARBA00022692"/>
    </source>
</evidence>
<proteinExistence type="inferred from homology"/>
<comment type="subcellular location">
    <subcellularLocation>
        <location evidence="1">Cell membrane</location>
        <topology evidence="1">Multi-pass membrane protein</topology>
    </subcellularLocation>
</comment>
<keyword evidence="6 8" id="KW-0472">Membrane</keyword>
<reference evidence="9" key="1">
    <citation type="journal article" date="2014" name="Int. J. Syst. Evol. Microbiol.">
        <title>Complete genome sequence of Corynebacterium casei LMG S-19264T (=DSM 44701T), isolated from a smear-ripened cheese.</title>
        <authorList>
            <consortium name="US DOE Joint Genome Institute (JGI-PGF)"/>
            <person name="Walter F."/>
            <person name="Albersmeier A."/>
            <person name="Kalinowski J."/>
            <person name="Ruckert C."/>
        </authorList>
    </citation>
    <scope>NUCLEOTIDE SEQUENCE</scope>
    <source>
        <strain evidence="9">JCM 4059</strain>
    </source>
</reference>
<dbReference type="RefSeq" id="WP_190129737.1">
    <property type="nucleotide sequence ID" value="NZ_BNBD01000004.1"/>
</dbReference>
<evidence type="ECO:0000313" key="9">
    <source>
        <dbReference type="EMBL" id="GHF44148.1"/>
    </source>
</evidence>
<dbReference type="CDD" id="cd01127">
    <property type="entry name" value="TrwB_TraG_TraD_VirD4"/>
    <property type="match status" value="1"/>
</dbReference>
<accession>A0A919B3W9</accession>
<feature type="compositionally biased region" description="Pro residues" evidence="7">
    <location>
        <begin position="629"/>
        <end position="671"/>
    </location>
</feature>
<sequence>MGNTRETGRKRETGAGPQGQIALAKAVGVLVGLFVTWHLALCLTADGMGIADIAATVKALALHHPLDGLRGDGIQAASPATTLGAWAATIAVPSLVIALAVRAHHRSSRGAGGEGLASADEARYNLGEERARKAAKQTRATSFTGKDGRYDAKAAARAELREVGWRMGRQLGSGQPLVATPEDSVAVIAPSGAGKSRTVVIPACLDAPGPLVVTSTRADVLDVIAEPRSRQGRVWVFDPLDTVGWPDPMVWDPVAGCENGETATSRALSFSAAMGADDGGSGNSGFFKQTASSALTRLLHAAALEGRTIEHVLRWATNLETASEPRAILTDHPNAEPGWDVLLRSVSTGADETVASTRQTLSAQIEPLALRKVLRSVTPRPGVPVFDADRFVASNDTLVLISDSNASTNVAPLTTMLLGEVVDAAKRRAPRMPSGRLDPFLRLVLDEVANVAPLPKLPSLASDARGYGIHLVYALQSMAQAALCWGDKEADTLLDNAAATLVMGGLKDIDALRRFSDLIGETELVELSTSRDTSRIFGYSTSEVTRERRILRPEEIRQLPHGQALLLFRGAPGVIVQLEPWDQRRDGQALRAGENATRASRIGAVPGIEPYAEQQPQPVQLPVQQPQAVAPPPMPPQLPPPVPPQAGPPVPPQVTPYGVPPVPPMPTHRPQ</sequence>
<dbReference type="InterPro" id="IPR051539">
    <property type="entry name" value="T4SS-coupling_protein"/>
</dbReference>
<dbReference type="Proteomes" id="UP000638313">
    <property type="component" value="Unassembled WGS sequence"/>
</dbReference>
<dbReference type="PANTHER" id="PTHR37937">
    <property type="entry name" value="CONJUGATIVE TRANSFER: DNA TRANSPORT"/>
    <property type="match status" value="1"/>
</dbReference>
<feature type="compositionally biased region" description="Low complexity" evidence="7">
    <location>
        <begin position="614"/>
        <end position="628"/>
    </location>
</feature>
<dbReference type="Gene3D" id="3.40.50.300">
    <property type="entry name" value="P-loop containing nucleotide triphosphate hydrolases"/>
    <property type="match status" value="1"/>
</dbReference>
<reference evidence="9" key="2">
    <citation type="submission" date="2020-09" db="EMBL/GenBank/DDBJ databases">
        <authorList>
            <person name="Sun Q."/>
            <person name="Ohkuma M."/>
        </authorList>
    </citation>
    <scope>NUCLEOTIDE SEQUENCE</scope>
    <source>
        <strain evidence="9">JCM 4059</strain>
    </source>
</reference>
<keyword evidence="5 8" id="KW-1133">Transmembrane helix</keyword>
<dbReference type="PANTHER" id="PTHR37937:SF1">
    <property type="entry name" value="CONJUGATIVE TRANSFER: DNA TRANSPORT"/>
    <property type="match status" value="1"/>
</dbReference>
<keyword evidence="4 8" id="KW-0812">Transmembrane</keyword>
<evidence type="ECO:0000256" key="5">
    <source>
        <dbReference type="ARBA" id="ARBA00022989"/>
    </source>
</evidence>
<comment type="similarity">
    <text evidence="2">Belongs to the VirD4/TraG family.</text>
</comment>
<evidence type="ECO:0000256" key="6">
    <source>
        <dbReference type="ARBA" id="ARBA00023136"/>
    </source>
</evidence>
<evidence type="ECO:0000256" key="2">
    <source>
        <dbReference type="ARBA" id="ARBA00008806"/>
    </source>
</evidence>
<dbReference type="AlphaFoldDB" id="A0A919B3W9"/>
<evidence type="ECO:0000256" key="1">
    <source>
        <dbReference type="ARBA" id="ARBA00004651"/>
    </source>
</evidence>
<name>A0A919B3W9_9ACTN</name>
<dbReference type="InterPro" id="IPR027417">
    <property type="entry name" value="P-loop_NTPase"/>
</dbReference>
<dbReference type="InterPro" id="IPR003688">
    <property type="entry name" value="TraG/VirD4"/>
</dbReference>
<dbReference type="EMBL" id="BNBD01000004">
    <property type="protein sequence ID" value="GHF44148.1"/>
    <property type="molecule type" value="Genomic_DNA"/>
</dbReference>
<dbReference type="GO" id="GO:0005886">
    <property type="term" value="C:plasma membrane"/>
    <property type="evidence" value="ECO:0007669"/>
    <property type="project" value="UniProtKB-SubCell"/>
</dbReference>
<dbReference type="Pfam" id="PF02534">
    <property type="entry name" value="T4SS-DNA_transf"/>
    <property type="match status" value="1"/>
</dbReference>
<feature type="transmembrane region" description="Helical" evidence="8">
    <location>
        <begin position="21"/>
        <end position="40"/>
    </location>
</feature>
<evidence type="ECO:0000256" key="8">
    <source>
        <dbReference type="SAM" id="Phobius"/>
    </source>
</evidence>
<gene>
    <name evidence="9" type="ORF">GCM10010218_26830</name>
</gene>
<keyword evidence="3" id="KW-1003">Cell membrane</keyword>
<evidence type="ECO:0000256" key="7">
    <source>
        <dbReference type="SAM" id="MobiDB-lite"/>
    </source>
</evidence>